<dbReference type="NCBIfam" id="NF038093">
    <property type="entry name" value="GrdX"/>
    <property type="match status" value="1"/>
</dbReference>
<sequence length="131" mass="15193">MNANINKKNILITNNPKFKEVNSHNIEIIYFPDLDFMGILYKARDYIHLYYKLLTHPIVSSIKPYETPYKSIALSNNNGELDLESLELIENSIALTNNFLDKPRRKLTETIDEDFKLIDYKLVSGAIESIL</sequence>
<protein>
    <submittedName>
        <fullName evidence="1">Glycine reductase</fullName>
    </submittedName>
</protein>
<organism evidence="1 2">
    <name type="scientific">Brachyspira murdochii</name>
    <dbReference type="NCBI Taxonomy" id="84378"/>
    <lineage>
        <taxon>Bacteria</taxon>
        <taxon>Pseudomonadati</taxon>
        <taxon>Spirochaetota</taxon>
        <taxon>Spirochaetia</taxon>
        <taxon>Brachyspirales</taxon>
        <taxon>Brachyspiraceae</taxon>
        <taxon>Brachyspira</taxon>
    </lineage>
</organism>
<gene>
    <name evidence="1" type="ORF">DJ52_06775</name>
</gene>
<name>A0ABX5B6F5_9SPIR</name>
<dbReference type="RefSeq" id="WP_013115123.1">
    <property type="nucleotide sequence ID" value="NZ_JAWLQH010000001.1"/>
</dbReference>
<evidence type="ECO:0000313" key="2">
    <source>
        <dbReference type="Proteomes" id="UP000238924"/>
    </source>
</evidence>
<dbReference type="Proteomes" id="UP000238924">
    <property type="component" value="Unassembled WGS sequence"/>
</dbReference>
<comment type="caution">
    <text evidence="1">The sequence shown here is derived from an EMBL/GenBank/DDBJ whole genome shotgun (WGS) entry which is preliminary data.</text>
</comment>
<dbReference type="EMBL" id="JJMJ01000102">
    <property type="protein sequence ID" value="PPS22129.1"/>
    <property type="molecule type" value="Genomic_DNA"/>
</dbReference>
<proteinExistence type="predicted"/>
<reference evidence="1 2" key="1">
    <citation type="submission" date="2014-04" db="EMBL/GenBank/DDBJ databases">
        <title>Whole genome sequence of 'Brachyspira hampsonii' D13-03603F2.</title>
        <authorList>
            <person name="Patterson A.H."/>
            <person name="Chaban B."/>
            <person name="Fernando C."/>
            <person name="Harding J.C."/>
            <person name="Hill J.E."/>
        </authorList>
    </citation>
    <scope>NUCLEOTIDE SEQUENCE [LARGE SCALE GENOMIC DNA]</scope>
    <source>
        <strain evidence="1 2">D13-03603F2</strain>
    </source>
</reference>
<keyword evidence="2" id="KW-1185">Reference proteome</keyword>
<evidence type="ECO:0000313" key="1">
    <source>
        <dbReference type="EMBL" id="PPS22129.1"/>
    </source>
</evidence>
<dbReference type="InterPro" id="IPR047735">
    <property type="entry name" value="GrdX-like"/>
</dbReference>
<accession>A0ABX5B6F5</accession>